<dbReference type="Gene3D" id="1.20.1250.20">
    <property type="entry name" value="MFS general substrate transporter like domains"/>
    <property type="match status" value="2"/>
</dbReference>
<sequence length="465" mass="50403">MSRSQDEEREPRSFAETDRLDSDVSLRSSRRAETWSDLKPYVKCLIAANFISIICGINDGSLGVIIPRLKSYYNVPNETVSLLFLFNSFGYFLAAGVNGFVVQKVGQLNALYIGGCLVLLAYGLLSNGFAFPIQSCIMPLQGAGIAFLDAGMNVYASGTPMATLMLNILHAMYGIGAMLSPIIGTILLAHDISWRGMYAVMSVFAVVNVVTIFIGLRNNPVDNADNADDVIEEREGLLSPENDVESYGRASPTPTQDSRVSQPKSDDDLVRRAIMNPMSLLGAAYILVYVGTEVTVGGWGFTYLTEGRNGEPIQVGQVIAGYWFGLAAGRIILGFITEKFGIKRMISLFTVMTAVLCLVLWWVDNLAVDYIAIVFIGFALGPMFPSTIALASKVLPRKMHAAAIGFMAGLGAGGAALFPFLTGLISGKFGILVMPIVVFVMSLGMQILWTFVPSDRSKKNERRGE</sequence>
<evidence type="ECO:0000313" key="11">
    <source>
        <dbReference type="Proteomes" id="UP000242180"/>
    </source>
</evidence>
<feature type="transmembrane region" description="Helical" evidence="8">
    <location>
        <begin position="403"/>
        <end position="425"/>
    </location>
</feature>
<proteinExistence type="inferred from homology"/>
<keyword evidence="5 8" id="KW-1133">Transmembrane helix</keyword>
<comment type="caution">
    <text evidence="10">The sequence shown here is derived from an EMBL/GenBank/DDBJ whole genome shotgun (WGS) entry which is preliminary data.</text>
</comment>
<dbReference type="FunFam" id="1.20.1250.20:FF:000286">
    <property type="entry name" value="MFS efflux transporter"/>
    <property type="match status" value="1"/>
</dbReference>
<evidence type="ECO:0000256" key="8">
    <source>
        <dbReference type="SAM" id="Phobius"/>
    </source>
</evidence>
<evidence type="ECO:0000256" key="4">
    <source>
        <dbReference type="ARBA" id="ARBA00022692"/>
    </source>
</evidence>
<feature type="transmembrane region" description="Helical" evidence="8">
    <location>
        <begin position="196"/>
        <end position="216"/>
    </location>
</feature>
<dbReference type="GO" id="GO:0016020">
    <property type="term" value="C:membrane"/>
    <property type="evidence" value="ECO:0007669"/>
    <property type="project" value="TreeGrafter"/>
</dbReference>
<reference evidence="10 11" key="1">
    <citation type="submission" date="2016-07" db="EMBL/GenBank/DDBJ databases">
        <title>Pervasive Adenine N6-methylation of Active Genes in Fungi.</title>
        <authorList>
            <consortium name="DOE Joint Genome Institute"/>
            <person name="Mondo S.J."/>
            <person name="Dannebaum R.O."/>
            <person name="Kuo R.C."/>
            <person name="Labutti K."/>
            <person name="Haridas S."/>
            <person name="Kuo A."/>
            <person name="Salamov A."/>
            <person name="Ahrendt S.R."/>
            <person name="Lipzen A."/>
            <person name="Sullivan W."/>
            <person name="Andreopoulos W.B."/>
            <person name="Clum A."/>
            <person name="Lindquist E."/>
            <person name="Daum C."/>
            <person name="Ramamoorthy G.K."/>
            <person name="Gryganskyi A."/>
            <person name="Culley D."/>
            <person name="Magnuson J.K."/>
            <person name="James T.Y."/>
            <person name="O'Malley M.A."/>
            <person name="Stajich J.E."/>
            <person name="Spatafora J.W."/>
            <person name="Visel A."/>
            <person name="Grigoriev I.V."/>
        </authorList>
    </citation>
    <scope>NUCLEOTIDE SEQUENCE [LARGE SCALE GENOMIC DNA]</scope>
    <source>
        <strain evidence="10 11">NRRL 2496</strain>
    </source>
</reference>
<keyword evidence="3" id="KW-0813">Transport</keyword>
<feature type="transmembrane region" description="Helical" evidence="8">
    <location>
        <begin position="108"/>
        <end position="125"/>
    </location>
</feature>
<feature type="region of interest" description="Disordered" evidence="7">
    <location>
        <begin position="238"/>
        <end position="266"/>
    </location>
</feature>
<evidence type="ECO:0000256" key="1">
    <source>
        <dbReference type="ARBA" id="ARBA00004127"/>
    </source>
</evidence>
<dbReference type="InterPro" id="IPR011701">
    <property type="entry name" value="MFS"/>
</dbReference>
<dbReference type="PANTHER" id="PTHR23514">
    <property type="entry name" value="BYPASS OF STOP CODON PROTEIN 6"/>
    <property type="match status" value="1"/>
</dbReference>
<keyword evidence="4 8" id="KW-0812">Transmembrane</keyword>
<feature type="domain" description="Major facilitator superfamily (MFS) profile" evidence="9">
    <location>
        <begin position="44"/>
        <end position="456"/>
    </location>
</feature>
<evidence type="ECO:0000313" key="10">
    <source>
        <dbReference type="EMBL" id="ORY94390.1"/>
    </source>
</evidence>
<evidence type="ECO:0000259" key="9">
    <source>
        <dbReference type="PROSITE" id="PS50850"/>
    </source>
</evidence>
<dbReference type="PROSITE" id="PS50850">
    <property type="entry name" value="MFS"/>
    <property type="match status" value="1"/>
</dbReference>
<evidence type="ECO:0000256" key="2">
    <source>
        <dbReference type="ARBA" id="ARBA00008335"/>
    </source>
</evidence>
<accession>A0A1X2H8G2</accession>
<dbReference type="Proteomes" id="UP000242180">
    <property type="component" value="Unassembled WGS sequence"/>
</dbReference>
<protein>
    <submittedName>
        <fullName evidence="10">Major facilitator superfamily domain-containing protein</fullName>
    </submittedName>
</protein>
<dbReference type="AlphaFoldDB" id="A0A1X2H8G2"/>
<dbReference type="InParanoid" id="A0A1X2H8G2"/>
<feature type="compositionally biased region" description="Polar residues" evidence="7">
    <location>
        <begin position="252"/>
        <end position="263"/>
    </location>
</feature>
<evidence type="ECO:0000256" key="6">
    <source>
        <dbReference type="ARBA" id="ARBA00023136"/>
    </source>
</evidence>
<feature type="transmembrane region" description="Helical" evidence="8">
    <location>
        <begin position="137"/>
        <end position="156"/>
    </location>
</feature>
<keyword evidence="6 8" id="KW-0472">Membrane</keyword>
<feature type="transmembrane region" description="Helical" evidence="8">
    <location>
        <begin position="40"/>
        <end position="60"/>
    </location>
</feature>
<comment type="subcellular location">
    <subcellularLocation>
        <location evidence="1">Endomembrane system</location>
        <topology evidence="1">Multi-pass membrane protein</topology>
    </subcellularLocation>
</comment>
<feature type="transmembrane region" description="Helical" evidence="8">
    <location>
        <begin position="280"/>
        <end position="301"/>
    </location>
</feature>
<name>A0A1X2H8G2_SYNRA</name>
<evidence type="ECO:0000256" key="3">
    <source>
        <dbReference type="ARBA" id="ARBA00022448"/>
    </source>
</evidence>
<dbReference type="InterPro" id="IPR051788">
    <property type="entry name" value="MFS_Transporter"/>
</dbReference>
<feature type="transmembrane region" description="Helical" evidence="8">
    <location>
        <begin position="345"/>
        <end position="364"/>
    </location>
</feature>
<dbReference type="STRING" id="13706.A0A1X2H8G2"/>
<feature type="transmembrane region" description="Helical" evidence="8">
    <location>
        <begin position="370"/>
        <end position="391"/>
    </location>
</feature>
<dbReference type="EMBL" id="MCGN01000007">
    <property type="protein sequence ID" value="ORY94390.1"/>
    <property type="molecule type" value="Genomic_DNA"/>
</dbReference>
<dbReference type="PANTHER" id="PTHR23514:SF3">
    <property type="entry name" value="BYPASS OF STOP CODON PROTEIN 6"/>
    <property type="match status" value="1"/>
</dbReference>
<keyword evidence="11" id="KW-1185">Reference proteome</keyword>
<comment type="similarity">
    <text evidence="2">Belongs to the major facilitator superfamily.</text>
</comment>
<feature type="transmembrane region" description="Helical" evidence="8">
    <location>
        <begin position="431"/>
        <end position="452"/>
    </location>
</feature>
<dbReference type="InterPro" id="IPR036259">
    <property type="entry name" value="MFS_trans_sf"/>
</dbReference>
<dbReference type="OMA" id="FIVTGPI"/>
<feature type="transmembrane region" description="Helical" evidence="8">
    <location>
        <begin position="313"/>
        <end position="333"/>
    </location>
</feature>
<dbReference type="Pfam" id="PF07690">
    <property type="entry name" value="MFS_1"/>
    <property type="match status" value="2"/>
</dbReference>
<dbReference type="GO" id="GO:0012505">
    <property type="term" value="C:endomembrane system"/>
    <property type="evidence" value="ECO:0007669"/>
    <property type="project" value="UniProtKB-SubCell"/>
</dbReference>
<evidence type="ECO:0000256" key="7">
    <source>
        <dbReference type="SAM" id="MobiDB-lite"/>
    </source>
</evidence>
<feature type="transmembrane region" description="Helical" evidence="8">
    <location>
        <begin position="168"/>
        <end position="190"/>
    </location>
</feature>
<evidence type="ECO:0000256" key="5">
    <source>
        <dbReference type="ARBA" id="ARBA00022989"/>
    </source>
</evidence>
<dbReference type="InterPro" id="IPR020846">
    <property type="entry name" value="MFS_dom"/>
</dbReference>
<dbReference type="OrthoDB" id="413079at2759"/>
<dbReference type="SUPFAM" id="SSF103473">
    <property type="entry name" value="MFS general substrate transporter"/>
    <property type="match status" value="1"/>
</dbReference>
<dbReference type="GO" id="GO:0022857">
    <property type="term" value="F:transmembrane transporter activity"/>
    <property type="evidence" value="ECO:0007669"/>
    <property type="project" value="InterPro"/>
</dbReference>
<feature type="transmembrane region" description="Helical" evidence="8">
    <location>
        <begin position="80"/>
        <end position="101"/>
    </location>
</feature>
<organism evidence="10 11">
    <name type="scientific">Syncephalastrum racemosum</name>
    <name type="common">Filamentous fungus</name>
    <dbReference type="NCBI Taxonomy" id="13706"/>
    <lineage>
        <taxon>Eukaryota</taxon>
        <taxon>Fungi</taxon>
        <taxon>Fungi incertae sedis</taxon>
        <taxon>Mucoromycota</taxon>
        <taxon>Mucoromycotina</taxon>
        <taxon>Mucoromycetes</taxon>
        <taxon>Mucorales</taxon>
        <taxon>Syncephalastraceae</taxon>
        <taxon>Syncephalastrum</taxon>
    </lineage>
</organism>
<gene>
    <name evidence="10" type="ORF">BCR43DRAFT_557798</name>
</gene>